<sequence length="198" mass="21997">MILHEITGSEAHPLYKALEVSNGDSHYSFLQSIVAVSIESGRPFLSQTILKAINFHAIACLHSNAGQYRPGPVQVGEYLPPAHYRVPDLMDDFVNLTNRQWDASDPVELSAFVLWKLNHIHPFVNGNGRTARAASYFVLCVKLGGWLEGDTILPELLRANREEYVEALKLVDESADNGSVDLSPLHKIIADHLTTQLK</sequence>
<dbReference type="InterPro" id="IPR040198">
    <property type="entry name" value="Fido_containing"/>
</dbReference>
<accession>A0A858SY16</accession>
<organism evidence="3 4">
    <name type="scientific">Roseobacter ponti</name>
    <dbReference type="NCBI Taxonomy" id="1891787"/>
    <lineage>
        <taxon>Bacteria</taxon>
        <taxon>Pseudomonadati</taxon>
        <taxon>Pseudomonadota</taxon>
        <taxon>Alphaproteobacteria</taxon>
        <taxon>Rhodobacterales</taxon>
        <taxon>Roseobacteraceae</taxon>
        <taxon>Roseobacter</taxon>
    </lineage>
</organism>
<dbReference type="InterPro" id="IPR036597">
    <property type="entry name" value="Fido-like_dom_sf"/>
</dbReference>
<dbReference type="KEGG" id="rpon:G3256_17825"/>
<proteinExistence type="predicted"/>
<dbReference type="PANTHER" id="PTHR13504">
    <property type="entry name" value="FIDO DOMAIN-CONTAINING PROTEIN DDB_G0283145"/>
    <property type="match status" value="1"/>
</dbReference>
<gene>
    <name evidence="3" type="ORF">G3256_17825</name>
</gene>
<name>A0A858SY16_9RHOB</name>
<reference evidence="3 4" key="1">
    <citation type="submission" date="2020-02" db="EMBL/GenBank/DDBJ databases">
        <title>Genome sequence of Roseobacter ponti.</title>
        <authorList>
            <person name="Hollensteiner J."/>
            <person name="Schneider D."/>
            <person name="Poehlein A."/>
            <person name="Daniel R."/>
        </authorList>
    </citation>
    <scope>NUCLEOTIDE SEQUENCE [LARGE SCALE GENOMIC DNA]</scope>
    <source>
        <strain evidence="3 4">DSM 106830</strain>
    </source>
</reference>
<dbReference type="PROSITE" id="PS51459">
    <property type="entry name" value="FIDO"/>
    <property type="match status" value="1"/>
</dbReference>
<evidence type="ECO:0000259" key="2">
    <source>
        <dbReference type="PROSITE" id="PS51459"/>
    </source>
</evidence>
<dbReference type="EMBL" id="CP048788">
    <property type="protein sequence ID" value="QJF52898.1"/>
    <property type="molecule type" value="Genomic_DNA"/>
</dbReference>
<dbReference type="PANTHER" id="PTHR13504:SF38">
    <property type="entry name" value="FIDO DOMAIN-CONTAINING PROTEIN"/>
    <property type="match status" value="1"/>
</dbReference>
<keyword evidence="4" id="KW-1185">Reference proteome</keyword>
<dbReference type="SUPFAM" id="SSF140931">
    <property type="entry name" value="Fic-like"/>
    <property type="match status" value="1"/>
</dbReference>
<dbReference type="Pfam" id="PF02661">
    <property type="entry name" value="Fic"/>
    <property type="match status" value="1"/>
</dbReference>
<dbReference type="Gene3D" id="1.10.3290.10">
    <property type="entry name" value="Fido-like domain"/>
    <property type="match status" value="1"/>
</dbReference>
<dbReference type="InterPro" id="IPR003812">
    <property type="entry name" value="Fido"/>
</dbReference>
<dbReference type="Proteomes" id="UP000503308">
    <property type="component" value="Chromosome"/>
</dbReference>
<evidence type="ECO:0000256" key="1">
    <source>
        <dbReference type="PIRSR" id="PIRSR640198-1"/>
    </source>
</evidence>
<evidence type="ECO:0000313" key="4">
    <source>
        <dbReference type="Proteomes" id="UP000503308"/>
    </source>
</evidence>
<protein>
    <submittedName>
        <fullName evidence="3">Fic family protein</fullName>
    </submittedName>
</protein>
<feature type="domain" description="Fido" evidence="2">
    <location>
        <begin position="45"/>
        <end position="191"/>
    </location>
</feature>
<dbReference type="AlphaFoldDB" id="A0A858SY16"/>
<feature type="active site" evidence="1">
    <location>
        <position position="121"/>
    </location>
</feature>
<evidence type="ECO:0000313" key="3">
    <source>
        <dbReference type="EMBL" id="QJF52898.1"/>
    </source>
</evidence>